<evidence type="ECO:0000313" key="1">
    <source>
        <dbReference type="EMBL" id="GMF26848.1"/>
    </source>
</evidence>
<gene>
    <name evidence="1" type="ORF">Plil01_001120100</name>
</gene>
<accession>A0A9W6U6B9</accession>
<protein>
    <submittedName>
        <fullName evidence="1">Unnamed protein product</fullName>
    </submittedName>
</protein>
<evidence type="ECO:0000313" key="2">
    <source>
        <dbReference type="Proteomes" id="UP001165083"/>
    </source>
</evidence>
<dbReference type="EMBL" id="BSXW01000631">
    <property type="protein sequence ID" value="GMF26848.1"/>
    <property type="molecule type" value="Genomic_DNA"/>
</dbReference>
<keyword evidence="2" id="KW-1185">Reference proteome</keyword>
<organism evidence="1 2">
    <name type="scientific">Phytophthora lilii</name>
    <dbReference type="NCBI Taxonomy" id="2077276"/>
    <lineage>
        <taxon>Eukaryota</taxon>
        <taxon>Sar</taxon>
        <taxon>Stramenopiles</taxon>
        <taxon>Oomycota</taxon>
        <taxon>Peronosporomycetes</taxon>
        <taxon>Peronosporales</taxon>
        <taxon>Peronosporaceae</taxon>
        <taxon>Phytophthora</taxon>
    </lineage>
</organism>
<proteinExistence type="predicted"/>
<dbReference type="OrthoDB" id="159094at2759"/>
<comment type="caution">
    <text evidence="1">The sequence shown here is derived from an EMBL/GenBank/DDBJ whole genome shotgun (WGS) entry which is preliminary data.</text>
</comment>
<dbReference type="Proteomes" id="UP001165083">
    <property type="component" value="Unassembled WGS sequence"/>
</dbReference>
<dbReference type="AlphaFoldDB" id="A0A9W6U6B9"/>
<name>A0A9W6U6B9_9STRA</name>
<sequence>MSLRPDNIAVMPPLQKIGSPRRAHSCPEPGAGNRVNIKKRRRLSEVPETNEELILALTGASSVPQRRPRDSNNAPLTATHEIRMLRAQVASMEEELQGLQSKWAKQLPDDRTLATAYRSAREKHAATLSETAHTELQQLLRQQQLLFATLQTAVLHAPLNSTGSEMFDALHFDTQLGRETEEREKMLVAHNERSLATLPSIVDKFSQIAIDKALAKQDNTVQEQEMLPLSQINVTGCKDCTLISSVFISEIPHTSLEEVYAAVLAYFDAIPKSMKRHFGIEANRMRLNNVDSPVVYRRSTFNGSGVPTTVNNIVSSELTTSHGMVHIDAVTYDPLHPVSESASSQYGICGLTITPRKEHVTGKTLSVTLKWVVVYRYNMLPHEPAIREDLEIIRPIMNGDLLTASVCTYIQEQQQNLSSQK</sequence>
<reference evidence="1" key="1">
    <citation type="submission" date="2023-04" db="EMBL/GenBank/DDBJ databases">
        <title>Phytophthora lilii NBRC 32176.</title>
        <authorList>
            <person name="Ichikawa N."/>
            <person name="Sato H."/>
            <person name="Tonouchi N."/>
        </authorList>
    </citation>
    <scope>NUCLEOTIDE SEQUENCE</scope>
    <source>
        <strain evidence="1">NBRC 32176</strain>
    </source>
</reference>